<evidence type="ECO:0000256" key="3">
    <source>
        <dbReference type="ARBA" id="ARBA00022603"/>
    </source>
</evidence>
<organism evidence="9 10">
    <name type="scientific">Phaseolus vulgaris</name>
    <name type="common">Kidney bean</name>
    <name type="synonym">French bean</name>
    <dbReference type="NCBI Taxonomy" id="3885"/>
    <lineage>
        <taxon>Eukaryota</taxon>
        <taxon>Viridiplantae</taxon>
        <taxon>Streptophyta</taxon>
        <taxon>Embryophyta</taxon>
        <taxon>Tracheophyta</taxon>
        <taxon>Spermatophyta</taxon>
        <taxon>Magnoliopsida</taxon>
        <taxon>eudicotyledons</taxon>
        <taxon>Gunneridae</taxon>
        <taxon>Pentapetalae</taxon>
        <taxon>rosids</taxon>
        <taxon>fabids</taxon>
        <taxon>Fabales</taxon>
        <taxon>Fabaceae</taxon>
        <taxon>Papilionoideae</taxon>
        <taxon>50 kb inversion clade</taxon>
        <taxon>NPAAA clade</taxon>
        <taxon>indigoferoid/millettioid clade</taxon>
        <taxon>Phaseoleae</taxon>
        <taxon>Phaseolus</taxon>
    </lineage>
</organism>
<evidence type="ECO:0000313" key="9">
    <source>
        <dbReference type="EMBL" id="ESW30158.1"/>
    </source>
</evidence>
<dbReference type="eggNOG" id="ENOG502QQA9">
    <property type="taxonomic scope" value="Eukaryota"/>
</dbReference>
<keyword evidence="4 8" id="KW-0808">Transferase</keyword>
<evidence type="ECO:0000256" key="5">
    <source>
        <dbReference type="ARBA" id="ARBA00022968"/>
    </source>
</evidence>
<dbReference type="PANTHER" id="PTHR10108">
    <property type="entry name" value="SAM-DEPENDENT METHYLTRANSFERASE"/>
    <property type="match status" value="1"/>
</dbReference>
<evidence type="ECO:0000256" key="6">
    <source>
        <dbReference type="ARBA" id="ARBA00023180"/>
    </source>
</evidence>
<evidence type="ECO:0000256" key="7">
    <source>
        <dbReference type="ARBA" id="ARBA00037847"/>
    </source>
</evidence>
<dbReference type="PANTHER" id="PTHR10108:SF984">
    <property type="entry name" value="METHYLTRANSFERASE PMT21-RELATED"/>
    <property type="match status" value="1"/>
</dbReference>
<dbReference type="EC" id="2.1.1.-" evidence="8"/>
<gene>
    <name evidence="9" type="ORF">PHAVU_002G129400g</name>
</gene>
<sequence>MFPNGVGEYVDMMQELIPEMKYGTVRTAIDTGCGVASWGGDLLDKGIPTVSLAPRDNHEAQVQFALECGIPAILGVISTQRLPFPSNSFDMAHCSRCLILWTEFGGIYLVEMHCILRPGGIWVVLLGEFWVFISCRLVYLFCLLFG</sequence>
<dbReference type="AlphaFoldDB" id="V7CLG6"/>
<dbReference type="GO" id="GO:0016020">
    <property type="term" value="C:membrane"/>
    <property type="evidence" value="ECO:0007669"/>
    <property type="project" value="UniProtKB-SubCell"/>
</dbReference>
<evidence type="ECO:0000313" key="10">
    <source>
        <dbReference type="Proteomes" id="UP000000226"/>
    </source>
</evidence>
<dbReference type="SMR" id="V7CLG6"/>
<dbReference type="InterPro" id="IPR004159">
    <property type="entry name" value="Put_SAM_MeTrfase"/>
</dbReference>
<keyword evidence="8" id="KW-0472">Membrane</keyword>
<dbReference type="GO" id="GO:0032259">
    <property type="term" value="P:methylation"/>
    <property type="evidence" value="ECO:0007669"/>
    <property type="project" value="UniProtKB-KW"/>
</dbReference>
<evidence type="ECO:0000256" key="4">
    <source>
        <dbReference type="ARBA" id="ARBA00022679"/>
    </source>
</evidence>
<dbReference type="SUPFAM" id="SSF53335">
    <property type="entry name" value="S-adenosyl-L-methionine-dependent methyltransferases"/>
    <property type="match status" value="1"/>
</dbReference>
<dbReference type="OrthoDB" id="1909352at2759"/>
<evidence type="ECO:0000256" key="2">
    <source>
        <dbReference type="ARBA" id="ARBA00008361"/>
    </source>
</evidence>
<dbReference type="GO" id="GO:0008168">
    <property type="term" value="F:methyltransferase activity"/>
    <property type="evidence" value="ECO:0007669"/>
    <property type="project" value="UniProtKB-UniRule"/>
</dbReference>
<reference evidence="10" key="1">
    <citation type="journal article" date="2014" name="Nat. Genet.">
        <title>A reference genome for common bean and genome-wide analysis of dual domestications.</title>
        <authorList>
            <person name="Schmutz J."/>
            <person name="McClean P.E."/>
            <person name="Mamidi S."/>
            <person name="Wu G.A."/>
            <person name="Cannon S.B."/>
            <person name="Grimwood J."/>
            <person name="Jenkins J."/>
            <person name="Shu S."/>
            <person name="Song Q."/>
            <person name="Chavarro C."/>
            <person name="Torres-Torres M."/>
            <person name="Geffroy V."/>
            <person name="Moghaddam S.M."/>
            <person name="Gao D."/>
            <person name="Abernathy B."/>
            <person name="Barry K."/>
            <person name="Blair M."/>
            <person name="Brick M.A."/>
            <person name="Chovatia M."/>
            <person name="Gepts P."/>
            <person name="Goodstein D.M."/>
            <person name="Gonzales M."/>
            <person name="Hellsten U."/>
            <person name="Hyten D.L."/>
            <person name="Jia G."/>
            <person name="Kelly J.D."/>
            <person name="Kudrna D."/>
            <person name="Lee R."/>
            <person name="Richard M.M."/>
            <person name="Miklas P.N."/>
            <person name="Osorno J.M."/>
            <person name="Rodrigues J."/>
            <person name="Thareau V."/>
            <person name="Urrea C.A."/>
            <person name="Wang M."/>
            <person name="Yu Y."/>
            <person name="Zhang M."/>
            <person name="Wing R.A."/>
            <person name="Cregan P.B."/>
            <person name="Rokhsar D.S."/>
            <person name="Jackson S.A."/>
        </authorList>
    </citation>
    <scope>NUCLEOTIDE SEQUENCE [LARGE SCALE GENOMIC DNA]</scope>
    <source>
        <strain evidence="10">cv. G19833</strain>
    </source>
</reference>
<protein>
    <recommendedName>
        <fullName evidence="8">Methyltransferase</fullName>
        <ecNumber evidence="8">2.1.1.-</ecNumber>
    </recommendedName>
</protein>
<keyword evidence="10" id="KW-1185">Reference proteome</keyword>
<evidence type="ECO:0000256" key="1">
    <source>
        <dbReference type="ARBA" id="ARBA00004606"/>
    </source>
</evidence>
<dbReference type="EMBL" id="CM002289">
    <property type="protein sequence ID" value="ESW30158.1"/>
    <property type="molecule type" value="Genomic_DNA"/>
</dbReference>
<dbReference type="Pfam" id="PF03141">
    <property type="entry name" value="Methyltransf_29"/>
    <property type="match status" value="1"/>
</dbReference>
<dbReference type="InterPro" id="IPR029063">
    <property type="entry name" value="SAM-dependent_MTases_sf"/>
</dbReference>
<keyword evidence="8" id="KW-0812">Transmembrane</keyword>
<dbReference type="Proteomes" id="UP000000226">
    <property type="component" value="Chromosome 2"/>
</dbReference>
<feature type="transmembrane region" description="Helical" evidence="8">
    <location>
        <begin position="121"/>
        <end position="145"/>
    </location>
</feature>
<proteinExistence type="inferred from homology"/>
<dbReference type="GO" id="GO:0005768">
    <property type="term" value="C:endosome"/>
    <property type="evidence" value="ECO:0007669"/>
    <property type="project" value="TreeGrafter"/>
</dbReference>
<comment type="similarity">
    <text evidence="2 8">Belongs to the methyltransferase superfamily.</text>
</comment>
<evidence type="ECO:0000256" key="8">
    <source>
        <dbReference type="RuleBase" id="RU366043"/>
    </source>
</evidence>
<name>V7CLG6_PHAVU</name>
<keyword evidence="5 8" id="KW-0735">Signal-anchor</keyword>
<comment type="subcellular location">
    <subcellularLocation>
        <location evidence="7">Endomembrane system</location>
        <topology evidence="7">Single-pass membrane protein</topology>
    </subcellularLocation>
    <subcellularLocation>
        <location evidence="1 8">Membrane</location>
        <topology evidence="1 8">Single-pass type II membrane protein</topology>
    </subcellularLocation>
</comment>
<keyword evidence="3 8" id="KW-0489">Methyltransferase</keyword>
<dbReference type="STRING" id="3885.V7CLG6"/>
<keyword evidence="6 8" id="KW-0325">Glycoprotein</keyword>
<accession>V7CLG6</accession>
<keyword evidence="8" id="KW-1133">Transmembrane helix</keyword>
<dbReference type="Gramene" id="ESW30158">
    <property type="protein sequence ID" value="ESW30158"/>
    <property type="gene ID" value="PHAVU_002G129400g"/>
</dbReference>
<dbReference type="Gene3D" id="3.40.50.150">
    <property type="entry name" value="Vaccinia Virus protein VP39"/>
    <property type="match status" value="1"/>
</dbReference>
<dbReference type="OMA" id="AVEYHGI"/>
<dbReference type="GO" id="GO:0005802">
    <property type="term" value="C:trans-Golgi network"/>
    <property type="evidence" value="ECO:0007669"/>
    <property type="project" value="TreeGrafter"/>
</dbReference>